<evidence type="ECO:0000313" key="2">
    <source>
        <dbReference type="EMBL" id="GEA85932.1"/>
    </source>
</evidence>
<accession>A0A4Y3KPH2</accession>
<dbReference type="SUPFAM" id="SSF55729">
    <property type="entry name" value="Acyl-CoA N-acyltransferases (Nat)"/>
    <property type="match status" value="1"/>
</dbReference>
<name>A0A4Y3KPH2_9CELL</name>
<dbReference type="AlphaFoldDB" id="A0A4Y3KPH2"/>
<dbReference type="PROSITE" id="PS51186">
    <property type="entry name" value="GNAT"/>
    <property type="match status" value="1"/>
</dbReference>
<gene>
    <name evidence="2" type="ORF">CGE01nite_31830</name>
</gene>
<dbReference type="InterPro" id="IPR000182">
    <property type="entry name" value="GNAT_dom"/>
</dbReference>
<dbReference type="RefSeq" id="WP_141371705.1">
    <property type="nucleotide sequence ID" value="NZ_BJLQ01000062.1"/>
</dbReference>
<feature type="domain" description="N-acetyltransferase" evidence="1">
    <location>
        <begin position="1"/>
        <end position="164"/>
    </location>
</feature>
<sequence length="223" mass="24005">MHIKPTTSPQDLAEVHEQVLRPSFPDDELVDLPRLEAMLESGTLHVVVARDDEGVRGTAIAEWSPETGILLLAYLAIAPGRRGGGVGSLLLDHAIDTWRTELDPWLVVAEVEDPAAHTGSDAHGDPAARLRFYQRHGARVIPVPYAQPAMHPGGRRVPDLLLLALCASGDRLAGVEVDGTWLVPTAPLRAFLEHYFTATEGAAPSGPEWDAIVAALKPPVLRV</sequence>
<dbReference type="EMBL" id="BJLQ01000062">
    <property type="protein sequence ID" value="GEA85932.1"/>
    <property type="molecule type" value="Genomic_DNA"/>
</dbReference>
<dbReference type="Pfam" id="PF13508">
    <property type="entry name" value="Acetyltransf_7"/>
    <property type="match status" value="1"/>
</dbReference>
<evidence type="ECO:0000313" key="3">
    <source>
        <dbReference type="Proteomes" id="UP000320461"/>
    </source>
</evidence>
<keyword evidence="3" id="KW-1185">Reference proteome</keyword>
<dbReference type="Proteomes" id="UP000320461">
    <property type="component" value="Unassembled WGS sequence"/>
</dbReference>
<dbReference type="Gene3D" id="3.40.630.30">
    <property type="match status" value="1"/>
</dbReference>
<organism evidence="2 3">
    <name type="scientific">Cellulomonas gelida</name>
    <dbReference type="NCBI Taxonomy" id="1712"/>
    <lineage>
        <taxon>Bacteria</taxon>
        <taxon>Bacillati</taxon>
        <taxon>Actinomycetota</taxon>
        <taxon>Actinomycetes</taxon>
        <taxon>Micrococcales</taxon>
        <taxon>Cellulomonadaceae</taxon>
        <taxon>Cellulomonas</taxon>
    </lineage>
</organism>
<dbReference type="OrthoDB" id="3729649at2"/>
<dbReference type="GO" id="GO:0016747">
    <property type="term" value="F:acyltransferase activity, transferring groups other than amino-acyl groups"/>
    <property type="evidence" value="ECO:0007669"/>
    <property type="project" value="InterPro"/>
</dbReference>
<comment type="caution">
    <text evidence="2">The sequence shown here is derived from an EMBL/GenBank/DDBJ whole genome shotgun (WGS) entry which is preliminary data.</text>
</comment>
<proteinExistence type="predicted"/>
<dbReference type="InterPro" id="IPR016181">
    <property type="entry name" value="Acyl_CoA_acyltransferase"/>
</dbReference>
<evidence type="ECO:0000259" key="1">
    <source>
        <dbReference type="PROSITE" id="PS51186"/>
    </source>
</evidence>
<reference evidence="2 3" key="1">
    <citation type="submission" date="2019-06" db="EMBL/GenBank/DDBJ databases">
        <title>Whole genome shotgun sequence of Cellulomonas gelida NBRC 3748.</title>
        <authorList>
            <person name="Hosoyama A."/>
            <person name="Uohara A."/>
            <person name="Ohji S."/>
            <person name="Ichikawa N."/>
        </authorList>
    </citation>
    <scope>NUCLEOTIDE SEQUENCE [LARGE SCALE GENOMIC DNA]</scope>
    <source>
        <strain evidence="2 3">NBRC 3748</strain>
    </source>
</reference>
<protein>
    <recommendedName>
        <fullName evidence="1">N-acetyltransferase domain-containing protein</fullName>
    </recommendedName>
</protein>
<dbReference type="CDD" id="cd04301">
    <property type="entry name" value="NAT_SF"/>
    <property type="match status" value="1"/>
</dbReference>